<dbReference type="RefSeq" id="WP_109822307.1">
    <property type="nucleotide sequence ID" value="NZ_QGKL01000014.1"/>
</dbReference>
<proteinExistence type="predicted"/>
<keyword evidence="1" id="KW-1133">Transmembrane helix</keyword>
<keyword evidence="1" id="KW-0812">Transmembrane</keyword>
<keyword evidence="3" id="KW-1185">Reference proteome</keyword>
<evidence type="ECO:0000313" key="3">
    <source>
        <dbReference type="Proteomes" id="UP000245506"/>
    </source>
</evidence>
<evidence type="ECO:0000313" key="2">
    <source>
        <dbReference type="EMBL" id="PWQ98093.1"/>
    </source>
</evidence>
<gene>
    <name evidence="2" type="ORF">DKT75_04840</name>
</gene>
<dbReference type="EMBL" id="QGKL01000014">
    <property type="protein sequence ID" value="PWQ98093.1"/>
    <property type="molecule type" value="Genomic_DNA"/>
</dbReference>
<comment type="caution">
    <text evidence="2">The sequence shown here is derived from an EMBL/GenBank/DDBJ whole genome shotgun (WGS) entry which is preliminary data.</text>
</comment>
<feature type="transmembrane region" description="Helical" evidence="1">
    <location>
        <begin position="102"/>
        <end position="128"/>
    </location>
</feature>
<reference evidence="2 3" key="1">
    <citation type="submission" date="2018-05" db="EMBL/GenBank/DDBJ databases">
        <title>Leucothrix arctica sp. nov., isolated from Arctic seawater.</title>
        <authorList>
            <person name="Choi A."/>
            <person name="Baek K."/>
        </authorList>
    </citation>
    <scope>NUCLEOTIDE SEQUENCE [LARGE SCALE GENOMIC DNA]</scope>
    <source>
        <strain evidence="2 3">IMCC9719</strain>
    </source>
</reference>
<keyword evidence="1" id="KW-0472">Membrane</keyword>
<evidence type="ECO:0000256" key="1">
    <source>
        <dbReference type="SAM" id="Phobius"/>
    </source>
</evidence>
<dbReference type="AlphaFoldDB" id="A0A317CKY3"/>
<feature type="transmembrane region" description="Helical" evidence="1">
    <location>
        <begin position="73"/>
        <end position="96"/>
    </location>
</feature>
<organism evidence="2 3">
    <name type="scientific">Leucothrix arctica</name>
    <dbReference type="NCBI Taxonomy" id="1481894"/>
    <lineage>
        <taxon>Bacteria</taxon>
        <taxon>Pseudomonadati</taxon>
        <taxon>Pseudomonadota</taxon>
        <taxon>Gammaproteobacteria</taxon>
        <taxon>Thiotrichales</taxon>
        <taxon>Thiotrichaceae</taxon>
        <taxon>Leucothrix</taxon>
    </lineage>
</organism>
<sequence>MSEFITGIFTFPTVFFSGLLVLVLFYWLTAVLGVSSFETAEGDVALDTDLDVSDTSFSIANLLSKFRLDGIPITISLSFIILASWVLSFLAVYFIYPVIPQGWIQIAVGFWILLLVPVLSATIVSPLLQPLKPIFKKTPEKRAVDLVGQYVTVRSGKVTATVGEAVFHDGGAGLILKIRCPEENEIKRGDSVKLFSFDQVTHTYQITHK</sequence>
<dbReference type="OrthoDB" id="8912654at2"/>
<dbReference type="Proteomes" id="UP000245506">
    <property type="component" value="Unassembled WGS sequence"/>
</dbReference>
<accession>A0A317CKY3</accession>
<feature type="transmembrane region" description="Helical" evidence="1">
    <location>
        <begin position="6"/>
        <end position="28"/>
    </location>
</feature>
<name>A0A317CKY3_9GAMM</name>
<protein>
    <recommendedName>
        <fullName evidence="4">DUF1449 domain-containing protein</fullName>
    </recommendedName>
</protein>
<evidence type="ECO:0008006" key="4">
    <source>
        <dbReference type="Google" id="ProtNLM"/>
    </source>
</evidence>